<name>A0A0A7V1Y0_9ARCH</name>
<dbReference type="PRINTS" id="PR00368">
    <property type="entry name" value="FADPNR"/>
</dbReference>
<dbReference type="PANTHER" id="PTHR43539:SF89">
    <property type="entry name" value="NAD(P)-BINDING DOMAIN-CONTAINING PROTEIN"/>
    <property type="match status" value="1"/>
</dbReference>
<dbReference type="STRING" id="1410606.T478_0961"/>
<evidence type="ECO:0000313" key="5">
    <source>
        <dbReference type="Proteomes" id="UP000241022"/>
    </source>
</evidence>
<gene>
    <name evidence="3" type="ORF">A7X95_02665</name>
    <name evidence="2" type="ORF">T478_0961</name>
</gene>
<accession>A0A0A7V1Y0</accession>
<evidence type="ECO:0000256" key="1">
    <source>
        <dbReference type="ARBA" id="ARBA00023002"/>
    </source>
</evidence>
<evidence type="ECO:0000313" key="2">
    <source>
        <dbReference type="EMBL" id="AJA92161.1"/>
    </source>
</evidence>
<dbReference type="Pfam" id="PF13738">
    <property type="entry name" value="Pyr_redox_3"/>
    <property type="match status" value="1"/>
</dbReference>
<dbReference type="EMBL" id="LXWN01000001">
    <property type="protein sequence ID" value="PTL88188.1"/>
    <property type="molecule type" value="Genomic_DNA"/>
</dbReference>
<evidence type="ECO:0000313" key="3">
    <source>
        <dbReference type="EMBL" id="PTL88188.1"/>
    </source>
</evidence>
<reference evidence="2 4" key="1">
    <citation type="journal article" date="2015" name="Proc. Natl. Acad. Sci. U.S.A.">
        <title>Genomic and proteomic characterization of "Candidatus Nitrosopelagicus brevis": An ammonia-oxidizing archaeon from the open ocean.</title>
        <authorList>
            <person name="Santoro A.E."/>
            <person name="Dupont C.L."/>
            <person name="Richter R.A."/>
            <person name="Craig M.T."/>
            <person name="Carini P."/>
            <person name="McIlvin M.R."/>
            <person name="Yang Y."/>
            <person name="Orsi W.D."/>
            <person name="Moran D.M."/>
            <person name="Saito M.A."/>
        </authorList>
    </citation>
    <scope>NUCLEOTIDE SEQUENCE [LARGE SCALE GENOMIC DNA]</scope>
    <source>
        <strain evidence="2">CN25</strain>
        <strain evidence="4">V2</strain>
    </source>
</reference>
<dbReference type="GeneID" id="24816849"/>
<keyword evidence="5" id="KW-1185">Reference proteome</keyword>
<dbReference type="HOGENOM" id="CLU_037483_0_0_2"/>
<dbReference type="InterPro" id="IPR050982">
    <property type="entry name" value="Auxin_biosynth/cation_transpt"/>
</dbReference>
<dbReference type="PANTHER" id="PTHR43539">
    <property type="entry name" value="FLAVIN-BINDING MONOOXYGENASE-LIKE PROTEIN (AFU_ORTHOLOGUE AFUA_4G09220)"/>
    <property type="match status" value="1"/>
</dbReference>
<dbReference type="KEGG" id="nbv:T478_0961"/>
<dbReference type="RefSeq" id="WP_048105538.1">
    <property type="nucleotide sequence ID" value="NZ_CP007026.1"/>
</dbReference>
<dbReference type="Proteomes" id="UP000030944">
    <property type="component" value="Chromosome"/>
</dbReference>
<sequence>MLEAVVVGAGPSGIGVSIILQKMGVKFTVLDRNNVGSSFLKWPKQMKLLTPSFFSNTFKMIDLNAITYDTSPALTLQTEHPSGQEYAAYLKKLAEHFKLPIQGNTNVDSVTKNGDVFTIKTNKGEIKTKYVVWAAGEFQYPKIHSFPGSKYCTHNSLITNWENVEGDEFFVVGGYESGMDTAINLAARKKRVLIIDKDNLLNSEDIDPSRTISPYTKDRLRKVNTDNLIEFHTGKVIRVEKENDEYVIFTEKKKLRSKTKPILATGFKGSLSLIKGLFDWEDGKAQLNSYDESTKTPGLYVTGPMLQSHNMIFCFIYKFQQRFAVVANNIGIKLSKDVTVIEQYKKEGMYLDNLEDAKDECAC</sequence>
<organism evidence="2 4">
    <name type="scientific">Candidatus Nitrosopelagicus brevis</name>
    <dbReference type="NCBI Taxonomy" id="1410606"/>
    <lineage>
        <taxon>Archaea</taxon>
        <taxon>Nitrososphaerota</taxon>
    </lineage>
</organism>
<dbReference type="SUPFAM" id="SSF51905">
    <property type="entry name" value="FAD/NAD(P)-binding domain"/>
    <property type="match status" value="2"/>
</dbReference>
<dbReference type="Proteomes" id="UP000241022">
    <property type="component" value="Unassembled WGS sequence"/>
</dbReference>
<dbReference type="InterPro" id="IPR036188">
    <property type="entry name" value="FAD/NAD-bd_sf"/>
</dbReference>
<keyword evidence="1" id="KW-0560">Oxidoreductase</keyword>
<reference evidence="3" key="2">
    <citation type="submission" date="2016-05" db="EMBL/GenBank/DDBJ databases">
        <authorList>
            <person name="Lavstsen T."/>
            <person name="Jespersen J.S."/>
        </authorList>
    </citation>
    <scope>NUCLEOTIDE SEQUENCE [LARGE SCALE GENOMIC DNA]</scope>
    <source>
        <strain evidence="3">U25</strain>
    </source>
</reference>
<dbReference type="EMBL" id="CP007026">
    <property type="protein sequence ID" value="AJA92161.1"/>
    <property type="molecule type" value="Genomic_DNA"/>
</dbReference>
<dbReference type="GO" id="GO:0004497">
    <property type="term" value="F:monooxygenase activity"/>
    <property type="evidence" value="ECO:0007669"/>
    <property type="project" value="TreeGrafter"/>
</dbReference>
<dbReference type="OrthoDB" id="213162at2157"/>
<dbReference type="AlphaFoldDB" id="A0A0A7V1Y0"/>
<dbReference type="PRINTS" id="PR00469">
    <property type="entry name" value="PNDRDTASEII"/>
</dbReference>
<protein>
    <submittedName>
        <fullName evidence="2">Oxidoreductase, CzcO family</fullName>
    </submittedName>
</protein>
<dbReference type="Gene3D" id="3.50.50.60">
    <property type="entry name" value="FAD/NAD(P)-binding domain"/>
    <property type="match status" value="2"/>
</dbReference>
<reference evidence="3 5" key="3">
    <citation type="submission" date="2018-04" db="EMBL/GenBank/DDBJ databases">
        <title>Transcriptomics of ammonia oxidizing archaea.</title>
        <authorList>
            <person name="Carini P."/>
        </authorList>
    </citation>
    <scope>NUCLEOTIDE SEQUENCE [LARGE SCALE GENOMIC DNA]</scope>
    <source>
        <strain evidence="3 5">U25</strain>
    </source>
</reference>
<dbReference type="GO" id="GO:0050660">
    <property type="term" value="F:flavin adenine dinucleotide binding"/>
    <property type="evidence" value="ECO:0007669"/>
    <property type="project" value="TreeGrafter"/>
</dbReference>
<proteinExistence type="predicted"/>
<evidence type="ECO:0000313" key="4">
    <source>
        <dbReference type="Proteomes" id="UP000030944"/>
    </source>
</evidence>